<organism evidence="1 2">
    <name type="scientific">Ancylostoma ceylanicum</name>
    <dbReference type="NCBI Taxonomy" id="53326"/>
    <lineage>
        <taxon>Eukaryota</taxon>
        <taxon>Metazoa</taxon>
        <taxon>Ecdysozoa</taxon>
        <taxon>Nematoda</taxon>
        <taxon>Chromadorea</taxon>
        <taxon>Rhabditida</taxon>
        <taxon>Rhabditina</taxon>
        <taxon>Rhabditomorpha</taxon>
        <taxon>Strongyloidea</taxon>
        <taxon>Ancylostomatidae</taxon>
        <taxon>Ancylostomatinae</taxon>
        <taxon>Ancylostoma</taxon>
    </lineage>
</organism>
<evidence type="ECO:0000313" key="1">
    <source>
        <dbReference type="EMBL" id="EYB86014.1"/>
    </source>
</evidence>
<keyword evidence="2" id="KW-1185">Reference proteome</keyword>
<gene>
    <name evidence="1" type="primary">Acey_s0286.g1377</name>
    <name evidence="1" type="ORF">Y032_0286g1377</name>
</gene>
<comment type="caution">
    <text evidence="1">The sequence shown here is derived from an EMBL/GenBank/DDBJ whole genome shotgun (WGS) entry which is preliminary data.</text>
</comment>
<protein>
    <submittedName>
        <fullName evidence="1">Uncharacterized protein</fullName>
    </submittedName>
</protein>
<reference evidence="2" key="1">
    <citation type="journal article" date="2015" name="Nat. Genet.">
        <title>The genome and transcriptome of the zoonotic hookworm Ancylostoma ceylanicum identify infection-specific gene families.</title>
        <authorList>
            <person name="Schwarz E.M."/>
            <person name="Hu Y."/>
            <person name="Antoshechkin I."/>
            <person name="Miller M.M."/>
            <person name="Sternberg P.W."/>
            <person name="Aroian R.V."/>
        </authorList>
    </citation>
    <scope>NUCLEOTIDE SEQUENCE</scope>
    <source>
        <strain evidence="2">HY135</strain>
    </source>
</reference>
<name>A0A016S705_9BILA</name>
<sequence length="186" mass="20221">MVPLWTHRIGTVCLDATIASRQIAEIATQPPRNSIARLLRSGHVPQQPCDFRQPLHHAAALLIGCVAIADVWIVVTTRIHPNPNGQVNTGQVATGRGALAVCLPHSSTDNALATLSDTLCPMLPRRSTRQCSPDRLELSVHGGAVAPSTRSGSSYAVHLWFSIIMFSSFHSDMKTLDHLELPYYSL</sequence>
<dbReference type="AlphaFoldDB" id="A0A016S705"/>
<dbReference type="Proteomes" id="UP000024635">
    <property type="component" value="Unassembled WGS sequence"/>
</dbReference>
<proteinExistence type="predicted"/>
<dbReference type="EMBL" id="JARK01001622">
    <property type="protein sequence ID" value="EYB86014.1"/>
    <property type="molecule type" value="Genomic_DNA"/>
</dbReference>
<accession>A0A016S705</accession>
<evidence type="ECO:0000313" key="2">
    <source>
        <dbReference type="Proteomes" id="UP000024635"/>
    </source>
</evidence>